<evidence type="ECO:0000313" key="3">
    <source>
        <dbReference type="Proteomes" id="UP001211907"/>
    </source>
</evidence>
<feature type="signal peptide" evidence="1">
    <location>
        <begin position="1"/>
        <end position="18"/>
    </location>
</feature>
<dbReference type="EMBL" id="JADGJH010000253">
    <property type="protein sequence ID" value="KAJ3132364.1"/>
    <property type="molecule type" value="Genomic_DNA"/>
</dbReference>
<dbReference type="Proteomes" id="UP001211907">
    <property type="component" value="Unassembled WGS sequence"/>
</dbReference>
<dbReference type="AlphaFoldDB" id="A0AAD5T6U9"/>
<organism evidence="2 3">
    <name type="scientific">Physocladia obscura</name>
    <dbReference type="NCBI Taxonomy" id="109957"/>
    <lineage>
        <taxon>Eukaryota</taxon>
        <taxon>Fungi</taxon>
        <taxon>Fungi incertae sedis</taxon>
        <taxon>Chytridiomycota</taxon>
        <taxon>Chytridiomycota incertae sedis</taxon>
        <taxon>Chytridiomycetes</taxon>
        <taxon>Chytridiales</taxon>
        <taxon>Chytriomycetaceae</taxon>
        <taxon>Physocladia</taxon>
    </lineage>
</organism>
<gene>
    <name evidence="2" type="ORF">HK100_005407</name>
</gene>
<feature type="chain" id="PRO_5042204645" evidence="1">
    <location>
        <begin position="19"/>
        <end position="390"/>
    </location>
</feature>
<reference evidence="2" key="1">
    <citation type="submission" date="2020-05" db="EMBL/GenBank/DDBJ databases">
        <title>Phylogenomic resolution of chytrid fungi.</title>
        <authorList>
            <person name="Stajich J.E."/>
            <person name="Amses K."/>
            <person name="Simmons R."/>
            <person name="Seto K."/>
            <person name="Myers J."/>
            <person name="Bonds A."/>
            <person name="Quandt C.A."/>
            <person name="Barry K."/>
            <person name="Liu P."/>
            <person name="Grigoriev I."/>
            <person name="Longcore J.E."/>
            <person name="James T.Y."/>
        </authorList>
    </citation>
    <scope>NUCLEOTIDE SEQUENCE</scope>
    <source>
        <strain evidence="2">JEL0513</strain>
    </source>
</reference>
<proteinExistence type="predicted"/>
<evidence type="ECO:0000256" key="1">
    <source>
        <dbReference type="SAM" id="SignalP"/>
    </source>
</evidence>
<sequence>MIAETILTLVLSIVAVNSQSCNSAFIVGASTNSQPDLTLTPDGGCWLEPFRSPLTGNLCKIEFEVYPQNGSSILPLSASLFLYRANVSDEKIVRGLGISFANATAAIDVAKQKIEFKFCGTTASIVKDEDVTLVFENNDSVNEIVLAFSKKLGAGYLYNSVEVANKGMQYVQLIESSAVFKFYAGSGPASSCYENVTPTSATTAYPATTLAQTMWDSAQDASASSFSTIPTEYDTQPQASTDEQNTSTIATQGEDATTVSNQYSMTTAVVYTTKTAIEQTSDISTSIFQTATTDQTLNVATSSFQAATTDVFTSAPPVTYPQGVFTVGESCIVGDYGCGQNDSNGYATILNCTDGFWALLGSCDESPNTCSYNGDDGMGYCDLPPFNFGQ</sequence>
<protein>
    <submittedName>
        <fullName evidence="2">Uncharacterized protein</fullName>
    </submittedName>
</protein>
<name>A0AAD5T6U9_9FUNG</name>
<evidence type="ECO:0000313" key="2">
    <source>
        <dbReference type="EMBL" id="KAJ3132364.1"/>
    </source>
</evidence>
<keyword evidence="1" id="KW-0732">Signal</keyword>
<comment type="caution">
    <text evidence="2">The sequence shown here is derived from an EMBL/GenBank/DDBJ whole genome shotgun (WGS) entry which is preliminary data.</text>
</comment>
<accession>A0AAD5T6U9</accession>
<keyword evidence="3" id="KW-1185">Reference proteome</keyword>